<dbReference type="EMBL" id="CP027669">
    <property type="protein sequence ID" value="AVO40266.1"/>
    <property type="molecule type" value="Genomic_DNA"/>
</dbReference>
<dbReference type="KEGG" id="simp:C6571_02300"/>
<dbReference type="AlphaFoldDB" id="A0A2S0MWJ3"/>
<keyword evidence="3" id="KW-1185">Reference proteome</keyword>
<accession>A0A2S0MWJ3</accession>
<protein>
    <submittedName>
        <fullName evidence="2">Uncharacterized protein</fullName>
    </submittedName>
</protein>
<sequence length="74" mass="8595">MATPWTLERRQRQAELIRQWQPWKQSTGPRTPEGKATASRNAWQGGHRAQLRELTQALNAELAEMRRINNMARG</sequence>
<name>A0A2S0MWJ3_9BURK</name>
<feature type="region of interest" description="Disordered" evidence="1">
    <location>
        <begin position="16"/>
        <end position="46"/>
    </location>
</feature>
<evidence type="ECO:0000313" key="3">
    <source>
        <dbReference type="Proteomes" id="UP000239326"/>
    </source>
</evidence>
<organism evidence="2 3">
    <name type="scientific">Simplicispira suum</name>
    <dbReference type="NCBI Taxonomy" id="2109915"/>
    <lineage>
        <taxon>Bacteria</taxon>
        <taxon>Pseudomonadati</taxon>
        <taxon>Pseudomonadota</taxon>
        <taxon>Betaproteobacteria</taxon>
        <taxon>Burkholderiales</taxon>
        <taxon>Comamonadaceae</taxon>
        <taxon>Simplicispira</taxon>
    </lineage>
</organism>
<evidence type="ECO:0000256" key="1">
    <source>
        <dbReference type="SAM" id="MobiDB-lite"/>
    </source>
</evidence>
<evidence type="ECO:0000313" key="2">
    <source>
        <dbReference type="EMBL" id="AVO40266.1"/>
    </source>
</evidence>
<dbReference type="Proteomes" id="UP000239326">
    <property type="component" value="Chromosome"/>
</dbReference>
<reference evidence="2 3" key="1">
    <citation type="submission" date="2018-03" db="EMBL/GenBank/DDBJ databases">
        <title>Genome sequencing of Simplicispira sp.</title>
        <authorList>
            <person name="Kim S.-J."/>
            <person name="Heo J."/>
            <person name="Kwon S.-W."/>
        </authorList>
    </citation>
    <scope>NUCLEOTIDE SEQUENCE [LARGE SCALE GENOMIC DNA]</scope>
    <source>
        <strain evidence="2 3">SC1-8</strain>
    </source>
</reference>
<dbReference type="OrthoDB" id="8781373at2"/>
<gene>
    <name evidence="2" type="ORF">C6571_02300</name>
</gene>
<proteinExistence type="predicted"/>